<dbReference type="AlphaFoldDB" id="A0A7X2IS94"/>
<feature type="transmembrane region" description="Helical" evidence="1">
    <location>
        <begin position="183"/>
        <end position="202"/>
    </location>
</feature>
<dbReference type="PANTHER" id="PTHR39430">
    <property type="entry name" value="MEMBRANE-ASSOCIATED PROTEASE-RELATED"/>
    <property type="match status" value="1"/>
</dbReference>
<dbReference type="Pfam" id="PF02517">
    <property type="entry name" value="Rce1-like"/>
    <property type="match status" value="1"/>
</dbReference>
<dbReference type="GO" id="GO:0004175">
    <property type="term" value="F:endopeptidase activity"/>
    <property type="evidence" value="ECO:0007669"/>
    <property type="project" value="UniProtKB-ARBA"/>
</dbReference>
<dbReference type="GO" id="GO:0080120">
    <property type="term" value="P:CAAX-box protein maturation"/>
    <property type="evidence" value="ECO:0007669"/>
    <property type="project" value="UniProtKB-ARBA"/>
</dbReference>
<sequence length="281" mass="29726">MSEAAAFSEVKSPLSARIWTHPAVRIVAGSILTIAPLPLTMILASKLVDKPYRVVWPQLLAALICFLVYRFFIRSTEKRELTEFGTQGAGREFAFGLLLGATLVGSVFTLLGLLGVYHVDGVNALSLALLLPLAELVLVGLSEELLFRGIVFRITEQSLGSGWAIVISAILFALGHLPNAGVTVPAIAALAAYSVMQAAIYMRTRRLWLCIANHIAWNYCVGQVFSTAVSGHGPEAGVLRGQLSGSELLTGGAFGVEGSVVTVVVIGMVAAGLLLGARRPS</sequence>
<feature type="transmembrane region" description="Helical" evidence="1">
    <location>
        <begin position="93"/>
        <end position="118"/>
    </location>
</feature>
<name>A0A7X2IS94_9BURK</name>
<proteinExistence type="predicted"/>
<keyword evidence="1" id="KW-1133">Transmembrane helix</keyword>
<dbReference type="RefSeq" id="WP_154379212.1">
    <property type="nucleotide sequence ID" value="NZ_WKJJ01000018.1"/>
</dbReference>
<dbReference type="InterPro" id="IPR003675">
    <property type="entry name" value="Rce1/LyrA-like_dom"/>
</dbReference>
<gene>
    <name evidence="3" type="ORF">GJ700_25300</name>
</gene>
<accession>A0A7X2IS94</accession>
<keyword evidence="3" id="KW-0645">Protease</keyword>
<dbReference type="GO" id="GO:0008237">
    <property type="term" value="F:metallopeptidase activity"/>
    <property type="evidence" value="ECO:0007669"/>
    <property type="project" value="UniProtKB-KW"/>
</dbReference>
<feature type="transmembrane region" description="Helical" evidence="1">
    <location>
        <begin position="159"/>
        <end position="177"/>
    </location>
</feature>
<keyword evidence="3" id="KW-0482">Metalloprotease</keyword>
<organism evidence="3 4">
    <name type="scientific">Pseudoduganella rivuli</name>
    <dbReference type="NCBI Taxonomy" id="2666085"/>
    <lineage>
        <taxon>Bacteria</taxon>
        <taxon>Pseudomonadati</taxon>
        <taxon>Pseudomonadota</taxon>
        <taxon>Betaproteobacteria</taxon>
        <taxon>Burkholderiales</taxon>
        <taxon>Oxalobacteraceae</taxon>
        <taxon>Telluria group</taxon>
        <taxon>Pseudoduganella</taxon>
    </lineage>
</organism>
<feature type="transmembrane region" description="Helical" evidence="1">
    <location>
        <begin position="26"/>
        <end position="48"/>
    </location>
</feature>
<dbReference type="GO" id="GO:0006508">
    <property type="term" value="P:proteolysis"/>
    <property type="evidence" value="ECO:0007669"/>
    <property type="project" value="UniProtKB-KW"/>
</dbReference>
<feature type="domain" description="CAAX prenyl protease 2/Lysostaphin resistance protein A-like" evidence="2">
    <location>
        <begin position="128"/>
        <end position="219"/>
    </location>
</feature>
<dbReference type="EMBL" id="WKJJ01000018">
    <property type="protein sequence ID" value="MRV75035.1"/>
    <property type="molecule type" value="Genomic_DNA"/>
</dbReference>
<protein>
    <submittedName>
        <fullName evidence="3">CPBP family intramembrane metalloprotease</fullName>
    </submittedName>
</protein>
<feature type="transmembrane region" description="Helical" evidence="1">
    <location>
        <begin position="54"/>
        <end position="72"/>
    </location>
</feature>
<keyword evidence="1" id="KW-0472">Membrane</keyword>
<keyword evidence="1" id="KW-0812">Transmembrane</keyword>
<evidence type="ECO:0000313" key="3">
    <source>
        <dbReference type="EMBL" id="MRV75035.1"/>
    </source>
</evidence>
<feature type="transmembrane region" description="Helical" evidence="1">
    <location>
        <begin position="214"/>
        <end position="233"/>
    </location>
</feature>
<evidence type="ECO:0000313" key="4">
    <source>
        <dbReference type="Proteomes" id="UP000446768"/>
    </source>
</evidence>
<comment type="caution">
    <text evidence="3">The sequence shown here is derived from an EMBL/GenBank/DDBJ whole genome shotgun (WGS) entry which is preliminary data.</text>
</comment>
<keyword evidence="4" id="KW-1185">Reference proteome</keyword>
<evidence type="ECO:0000256" key="1">
    <source>
        <dbReference type="SAM" id="Phobius"/>
    </source>
</evidence>
<evidence type="ECO:0000259" key="2">
    <source>
        <dbReference type="Pfam" id="PF02517"/>
    </source>
</evidence>
<feature type="transmembrane region" description="Helical" evidence="1">
    <location>
        <begin position="124"/>
        <end position="147"/>
    </location>
</feature>
<dbReference type="Proteomes" id="UP000446768">
    <property type="component" value="Unassembled WGS sequence"/>
</dbReference>
<dbReference type="PANTHER" id="PTHR39430:SF1">
    <property type="entry name" value="PROTEASE"/>
    <property type="match status" value="1"/>
</dbReference>
<keyword evidence="3" id="KW-0378">Hydrolase</keyword>
<feature type="transmembrane region" description="Helical" evidence="1">
    <location>
        <begin position="253"/>
        <end position="275"/>
    </location>
</feature>
<reference evidence="3 4" key="1">
    <citation type="submission" date="2019-11" db="EMBL/GenBank/DDBJ databases">
        <title>Novel species isolated from a subtropical stream in China.</title>
        <authorList>
            <person name="Lu H."/>
        </authorList>
    </citation>
    <scope>NUCLEOTIDE SEQUENCE [LARGE SCALE GENOMIC DNA]</scope>
    <source>
        <strain evidence="3 4">FT92W</strain>
    </source>
</reference>